<dbReference type="EMBL" id="JARJLG010000057">
    <property type="protein sequence ID" value="KAJ7757725.1"/>
    <property type="molecule type" value="Genomic_DNA"/>
</dbReference>
<keyword evidence="2" id="KW-1185">Reference proteome</keyword>
<sequence>MTTPTTKVTLHILSPGRTKDFSGWPSAILNIYCTLGLPLPSWCATGPHFLPPTEQPRLADVFNLVVSAVTDIQSLVALYGPSRSAAPFVLPLLRILARICAQEATIITEAPFVRPRTKTPDSDDFDGVATMLACHVHEGDQDP</sequence>
<dbReference type="AlphaFoldDB" id="A0AAD7NEV1"/>
<evidence type="ECO:0000313" key="1">
    <source>
        <dbReference type="EMBL" id="KAJ7757725.1"/>
    </source>
</evidence>
<protein>
    <submittedName>
        <fullName evidence="1">Uncharacterized protein</fullName>
    </submittedName>
</protein>
<organism evidence="1 2">
    <name type="scientific">Mycena maculata</name>
    <dbReference type="NCBI Taxonomy" id="230809"/>
    <lineage>
        <taxon>Eukaryota</taxon>
        <taxon>Fungi</taxon>
        <taxon>Dikarya</taxon>
        <taxon>Basidiomycota</taxon>
        <taxon>Agaricomycotina</taxon>
        <taxon>Agaricomycetes</taxon>
        <taxon>Agaricomycetidae</taxon>
        <taxon>Agaricales</taxon>
        <taxon>Marasmiineae</taxon>
        <taxon>Mycenaceae</taxon>
        <taxon>Mycena</taxon>
    </lineage>
</organism>
<evidence type="ECO:0000313" key="2">
    <source>
        <dbReference type="Proteomes" id="UP001215280"/>
    </source>
</evidence>
<dbReference type="Proteomes" id="UP001215280">
    <property type="component" value="Unassembled WGS sequence"/>
</dbReference>
<proteinExistence type="predicted"/>
<reference evidence="1" key="1">
    <citation type="submission" date="2023-03" db="EMBL/GenBank/DDBJ databases">
        <title>Massive genome expansion in bonnet fungi (Mycena s.s.) driven by repeated elements and novel gene families across ecological guilds.</title>
        <authorList>
            <consortium name="Lawrence Berkeley National Laboratory"/>
            <person name="Harder C.B."/>
            <person name="Miyauchi S."/>
            <person name="Viragh M."/>
            <person name="Kuo A."/>
            <person name="Thoen E."/>
            <person name="Andreopoulos B."/>
            <person name="Lu D."/>
            <person name="Skrede I."/>
            <person name="Drula E."/>
            <person name="Henrissat B."/>
            <person name="Morin E."/>
            <person name="Kohler A."/>
            <person name="Barry K."/>
            <person name="LaButti K."/>
            <person name="Morin E."/>
            <person name="Salamov A."/>
            <person name="Lipzen A."/>
            <person name="Mereny Z."/>
            <person name="Hegedus B."/>
            <person name="Baldrian P."/>
            <person name="Stursova M."/>
            <person name="Weitz H."/>
            <person name="Taylor A."/>
            <person name="Grigoriev I.V."/>
            <person name="Nagy L.G."/>
            <person name="Martin F."/>
            <person name="Kauserud H."/>
        </authorList>
    </citation>
    <scope>NUCLEOTIDE SEQUENCE</scope>
    <source>
        <strain evidence="1">CBHHK188m</strain>
    </source>
</reference>
<accession>A0AAD7NEV1</accession>
<name>A0AAD7NEV1_9AGAR</name>
<gene>
    <name evidence="1" type="ORF">DFH07DRAFT_1025155</name>
</gene>
<comment type="caution">
    <text evidence="1">The sequence shown here is derived from an EMBL/GenBank/DDBJ whole genome shotgun (WGS) entry which is preliminary data.</text>
</comment>